<feature type="compositionally biased region" description="Basic and acidic residues" evidence="1">
    <location>
        <begin position="337"/>
        <end position="346"/>
    </location>
</feature>
<evidence type="ECO:0000313" key="3">
    <source>
        <dbReference type="Proteomes" id="UP001445335"/>
    </source>
</evidence>
<name>A0AAW1S1N6_9CHLO</name>
<comment type="caution">
    <text evidence="2">The sequence shown here is derived from an EMBL/GenBank/DDBJ whole genome shotgun (WGS) entry which is preliminary data.</text>
</comment>
<organism evidence="2 3">
    <name type="scientific">Elliptochloris bilobata</name>
    <dbReference type="NCBI Taxonomy" id="381761"/>
    <lineage>
        <taxon>Eukaryota</taxon>
        <taxon>Viridiplantae</taxon>
        <taxon>Chlorophyta</taxon>
        <taxon>core chlorophytes</taxon>
        <taxon>Trebouxiophyceae</taxon>
        <taxon>Trebouxiophyceae incertae sedis</taxon>
        <taxon>Elliptochloris clade</taxon>
        <taxon>Elliptochloris</taxon>
    </lineage>
</organism>
<feature type="region of interest" description="Disordered" evidence="1">
    <location>
        <begin position="337"/>
        <end position="357"/>
    </location>
</feature>
<feature type="compositionally biased region" description="Low complexity" evidence="1">
    <location>
        <begin position="53"/>
        <end position="63"/>
    </location>
</feature>
<accession>A0AAW1S1N6</accession>
<dbReference type="AlphaFoldDB" id="A0AAW1S1N6"/>
<reference evidence="2 3" key="1">
    <citation type="journal article" date="2024" name="Nat. Commun.">
        <title>Phylogenomics reveals the evolutionary origins of lichenization in chlorophyte algae.</title>
        <authorList>
            <person name="Puginier C."/>
            <person name="Libourel C."/>
            <person name="Otte J."/>
            <person name="Skaloud P."/>
            <person name="Haon M."/>
            <person name="Grisel S."/>
            <person name="Petersen M."/>
            <person name="Berrin J.G."/>
            <person name="Delaux P.M."/>
            <person name="Dal Grande F."/>
            <person name="Keller J."/>
        </authorList>
    </citation>
    <scope>NUCLEOTIDE SEQUENCE [LARGE SCALE GENOMIC DNA]</scope>
    <source>
        <strain evidence="2 3">SAG 245.80</strain>
    </source>
</reference>
<evidence type="ECO:0000313" key="2">
    <source>
        <dbReference type="EMBL" id="KAK9839874.1"/>
    </source>
</evidence>
<dbReference type="Proteomes" id="UP001445335">
    <property type="component" value="Unassembled WGS sequence"/>
</dbReference>
<proteinExistence type="predicted"/>
<evidence type="ECO:0000256" key="1">
    <source>
        <dbReference type="SAM" id="MobiDB-lite"/>
    </source>
</evidence>
<protein>
    <submittedName>
        <fullName evidence="2">Uncharacterized protein</fullName>
    </submittedName>
</protein>
<feature type="region of interest" description="Disordered" evidence="1">
    <location>
        <begin position="372"/>
        <end position="414"/>
    </location>
</feature>
<dbReference type="EMBL" id="JALJOU010000014">
    <property type="protein sequence ID" value="KAK9839874.1"/>
    <property type="molecule type" value="Genomic_DNA"/>
</dbReference>
<keyword evidence="3" id="KW-1185">Reference proteome</keyword>
<sequence length="489" mass="52001">MLAQLLAGAADKVAEGPSRGHGLGLTFGSGSVLTLPQRQSLSVRTAVGRSKDGAVGPDGAAADQQPAGVSANRAEQRATLPPAPVWDLEGPSQEAVTLRPASPSSLKRGGSGGVSVDMRAAKAARQHAEVLRGAHANGGDAAAGLPAVVAIRLPPVAPAHTEAVPVNTENLGMVYLPRIQLVKLMRLPWIVPEDGGQPAPLVARILPGCIVRLRAAPHIHKLLQGLPGQHRLTFQLRHVDFACCSAYEVWRFQELTRKPAQPCPTAEEELQPDVGRAVAVRSLQQDVLRRLCEPVPSTAFAALSYAAAAQPAQAVLERERDLGPPIFEKDLSAVDRASSRPWERSVDPTPNSTGIDTGFEFRAASRAASLSAISRAAASEPPPPRPPPHHLQSARPSASPVQRAGPQSPMNEPLPFAKRLCEAARIALNKMSESNMERIGSHKFDQQAVGFLARQSSINQVLQLDKVAHCDTRIANLSAYMTRIVYKGT</sequence>
<feature type="region of interest" description="Disordered" evidence="1">
    <location>
        <begin position="43"/>
        <end position="76"/>
    </location>
</feature>
<gene>
    <name evidence="2" type="ORF">WJX81_007846</name>
</gene>